<name>A0A9X3CJ89_9VIBR</name>
<dbReference type="Proteomes" id="UP001155586">
    <property type="component" value="Unassembled WGS sequence"/>
</dbReference>
<accession>A0A9X3CJ89</accession>
<sequence length="102" mass="12139">GSNWETNTLAEFYDHRGVEFFTHYHFENGFRPTFNYNYLTDTDGNANGYERQYVVPGLEYHFQTNKLLVWTEYQFDLGNEKAVGNSFENNDDQFAAGIRYYF</sequence>
<keyword evidence="2" id="KW-1185">Reference proteome</keyword>
<organism evidence="1 2">
    <name type="scientific">Vibrio paucivorans</name>
    <dbReference type="NCBI Taxonomy" id="2829489"/>
    <lineage>
        <taxon>Bacteria</taxon>
        <taxon>Pseudomonadati</taxon>
        <taxon>Pseudomonadota</taxon>
        <taxon>Gammaproteobacteria</taxon>
        <taxon>Vibrionales</taxon>
        <taxon>Vibrionaceae</taxon>
        <taxon>Vibrio</taxon>
    </lineage>
</organism>
<protein>
    <submittedName>
        <fullName evidence="1">Porin</fullName>
    </submittedName>
</protein>
<dbReference type="InterPro" id="IPR023614">
    <property type="entry name" value="Porin_dom_sf"/>
</dbReference>
<evidence type="ECO:0000313" key="2">
    <source>
        <dbReference type="Proteomes" id="UP001155586"/>
    </source>
</evidence>
<gene>
    <name evidence="1" type="ORF">MD483_23265</name>
</gene>
<dbReference type="AlphaFoldDB" id="A0A9X3CJ89"/>
<dbReference type="SUPFAM" id="SSF56935">
    <property type="entry name" value="Porins"/>
    <property type="match status" value="1"/>
</dbReference>
<dbReference type="Gene3D" id="2.40.160.10">
    <property type="entry name" value="Porin"/>
    <property type="match status" value="1"/>
</dbReference>
<evidence type="ECO:0000313" key="1">
    <source>
        <dbReference type="EMBL" id="MCW8336726.1"/>
    </source>
</evidence>
<dbReference type="EMBL" id="JAKRRX010000373">
    <property type="protein sequence ID" value="MCW8336726.1"/>
    <property type="molecule type" value="Genomic_DNA"/>
</dbReference>
<proteinExistence type="predicted"/>
<feature type="non-terminal residue" evidence="1">
    <location>
        <position position="1"/>
    </location>
</feature>
<reference evidence="1" key="1">
    <citation type="submission" date="2022-02" db="EMBL/GenBank/DDBJ databases">
        <title>Vibrio sp. nov., a new bacterium isolated from Bohai sea, China.</title>
        <authorList>
            <person name="Yuan Y."/>
        </authorList>
    </citation>
    <scope>NUCLEOTIDE SEQUENCE</scope>
    <source>
        <strain evidence="1">DBSS07</strain>
    </source>
</reference>
<comment type="caution">
    <text evidence="1">The sequence shown here is derived from an EMBL/GenBank/DDBJ whole genome shotgun (WGS) entry which is preliminary data.</text>
</comment>